<dbReference type="RefSeq" id="WP_332292474.1">
    <property type="nucleotide sequence ID" value="NZ_JAZIBG010000049.1"/>
</dbReference>
<organism evidence="3 4">
    <name type="scientific">Aquincola agrisoli</name>
    <dbReference type="NCBI Taxonomy" id="3119538"/>
    <lineage>
        <taxon>Bacteria</taxon>
        <taxon>Pseudomonadati</taxon>
        <taxon>Pseudomonadota</taxon>
        <taxon>Betaproteobacteria</taxon>
        <taxon>Burkholderiales</taxon>
        <taxon>Sphaerotilaceae</taxon>
        <taxon>Aquincola</taxon>
    </lineage>
</organism>
<comment type="caution">
    <text evidence="3">The sequence shown here is derived from an EMBL/GenBank/DDBJ whole genome shotgun (WGS) entry which is preliminary data.</text>
</comment>
<keyword evidence="1 3" id="KW-0413">Isomerase</keyword>
<feature type="domain" description="UDP-N-acetylglucosamine 2-epimerase" evidence="2">
    <location>
        <begin position="30"/>
        <end position="366"/>
    </location>
</feature>
<reference evidence="3 4" key="1">
    <citation type="submission" date="2024-02" db="EMBL/GenBank/DDBJ databases">
        <title>Genome sequence of Aquincola sp. MAHUQ-54.</title>
        <authorList>
            <person name="Huq M.A."/>
        </authorList>
    </citation>
    <scope>NUCLEOTIDE SEQUENCE [LARGE SCALE GENOMIC DNA]</scope>
    <source>
        <strain evidence="3 4">MAHUQ-54</strain>
    </source>
</reference>
<dbReference type="InterPro" id="IPR003331">
    <property type="entry name" value="UDP_GlcNAc_Epimerase_2_dom"/>
</dbReference>
<dbReference type="Gene3D" id="3.40.50.2000">
    <property type="entry name" value="Glycogen Phosphorylase B"/>
    <property type="match status" value="2"/>
</dbReference>
<accession>A0AAW9QA66</accession>
<dbReference type="Pfam" id="PF02350">
    <property type="entry name" value="Epimerase_2"/>
    <property type="match status" value="1"/>
</dbReference>
<dbReference type="GO" id="GO:0008761">
    <property type="term" value="F:UDP-N-acetylglucosamine 2-epimerase activity"/>
    <property type="evidence" value="ECO:0007669"/>
    <property type="project" value="UniProtKB-EC"/>
</dbReference>
<comment type="similarity">
    <text evidence="1">Belongs to the UDP-N-acetylglucosamine 2-epimerase family.</text>
</comment>
<gene>
    <name evidence="3" type="primary">wecB</name>
    <name evidence="3" type="ORF">V4F39_23365</name>
</gene>
<evidence type="ECO:0000313" key="4">
    <source>
        <dbReference type="Proteomes" id="UP001336250"/>
    </source>
</evidence>
<protein>
    <submittedName>
        <fullName evidence="3">UDP-N-acetylglucosamine 2-epimerase (Non-hydrolyzing)</fullName>
        <ecNumber evidence="3">5.1.3.14</ecNumber>
    </submittedName>
</protein>
<dbReference type="InterPro" id="IPR029767">
    <property type="entry name" value="WecB-like"/>
</dbReference>
<dbReference type="PANTHER" id="PTHR43174:SF1">
    <property type="entry name" value="UDP-N-ACETYLGLUCOSAMINE 2-EPIMERASE"/>
    <property type="match status" value="1"/>
</dbReference>
<dbReference type="EC" id="5.1.3.14" evidence="3"/>
<dbReference type="Proteomes" id="UP001336250">
    <property type="component" value="Unassembled WGS sequence"/>
</dbReference>
<evidence type="ECO:0000256" key="1">
    <source>
        <dbReference type="RuleBase" id="RU003513"/>
    </source>
</evidence>
<dbReference type="CDD" id="cd03786">
    <property type="entry name" value="GTB_UDP-GlcNAc_2-Epimerase"/>
    <property type="match status" value="1"/>
</dbReference>
<dbReference type="NCBIfam" id="TIGR00236">
    <property type="entry name" value="wecB"/>
    <property type="match status" value="1"/>
</dbReference>
<evidence type="ECO:0000313" key="3">
    <source>
        <dbReference type="EMBL" id="MEF7616873.1"/>
    </source>
</evidence>
<keyword evidence="4" id="KW-1185">Reference proteome</keyword>
<evidence type="ECO:0000259" key="2">
    <source>
        <dbReference type="Pfam" id="PF02350"/>
    </source>
</evidence>
<dbReference type="PANTHER" id="PTHR43174">
    <property type="entry name" value="UDP-N-ACETYLGLUCOSAMINE 2-EPIMERASE"/>
    <property type="match status" value="1"/>
</dbReference>
<dbReference type="AlphaFoldDB" id="A0AAW9QA66"/>
<sequence>MIGPVICVVGARPNFMKMAPILRALAAHQPPLPAVLVHTGQHYDAGMNDKLFVDLRLPQPDLNLEVGSGSHAVQTAEVMKRFEPAIDQYKPSCVLVVGDVNSTLACTLVAVKKGVPVVHVEAGLRSYDRKMPEEINRVLTDQVADRLYTTERSAGDNLQREGIPAGRIDFVGNVMIDSLLSNRPQARPGEQTLQAHGIDPSLLRHASGYGVVTLHRPSNVDEPARLRAVLEVLREVSEQLPLVFALHPRTRANIDRFELASLIDPARMAVLPPQGYLEMLGLMAGATMVLTDSGGLQEETTALGVPCLTLRENTERPITIEQGTNTLVGHDVAAIRSGVAEILSGRGKRGRVPELWDGRAAERIAADLFRWLNAGAPAE</sequence>
<name>A0AAW9QA66_9BURK</name>
<dbReference type="SUPFAM" id="SSF53756">
    <property type="entry name" value="UDP-Glycosyltransferase/glycogen phosphorylase"/>
    <property type="match status" value="1"/>
</dbReference>
<dbReference type="EMBL" id="JAZIBG010000049">
    <property type="protein sequence ID" value="MEF7616873.1"/>
    <property type="molecule type" value="Genomic_DNA"/>
</dbReference>
<proteinExistence type="inferred from homology"/>